<dbReference type="InterPro" id="IPR044548">
    <property type="entry name" value="AF0060_NTP-PPase_MazG-like"/>
</dbReference>
<dbReference type="EMBL" id="AP023356">
    <property type="protein sequence ID" value="BCJ40032.1"/>
    <property type="molecule type" value="Genomic_DNA"/>
</dbReference>
<organism evidence="1 2">
    <name type="scientific">Actinoplanes ianthinogenes</name>
    <dbReference type="NCBI Taxonomy" id="122358"/>
    <lineage>
        <taxon>Bacteria</taxon>
        <taxon>Bacillati</taxon>
        <taxon>Actinomycetota</taxon>
        <taxon>Actinomycetes</taxon>
        <taxon>Micromonosporales</taxon>
        <taxon>Micromonosporaceae</taxon>
        <taxon>Actinoplanes</taxon>
    </lineage>
</organism>
<evidence type="ECO:0000313" key="2">
    <source>
        <dbReference type="Proteomes" id="UP000676967"/>
    </source>
</evidence>
<reference evidence="1 2" key="1">
    <citation type="submission" date="2020-08" db="EMBL/GenBank/DDBJ databases">
        <title>Whole genome shotgun sequence of Actinoplanes ianthinogenes NBRC 13996.</title>
        <authorList>
            <person name="Komaki H."/>
            <person name="Tamura T."/>
        </authorList>
    </citation>
    <scope>NUCLEOTIDE SEQUENCE [LARGE SCALE GENOMIC DNA]</scope>
    <source>
        <strain evidence="1 2">NBRC 13996</strain>
    </source>
</reference>
<dbReference type="Gene3D" id="1.10.287.1080">
    <property type="entry name" value="MazG-like"/>
    <property type="match status" value="1"/>
</dbReference>
<accession>A0ABM7LLB2</accession>
<evidence type="ECO:0000313" key="1">
    <source>
        <dbReference type="EMBL" id="BCJ40032.1"/>
    </source>
</evidence>
<name>A0ABM7LLB2_9ACTN</name>
<gene>
    <name evidence="1" type="ORF">Aiant_06890</name>
</gene>
<dbReference type="RefSeq" id="WP_189330893.1">
    <property type="nucleotide sequence ID" value="NZ_AP023356.1"/>
</dbReference>
<sequence length="111" mass="11855">MPDDEFIWSEAQRWRTHLDARNGAGPAELTLRLLKLTEEAGEVAQAWIGVQGQNPRKGVTHTVDDVVAELADVVFTSLVAIASLGADPRQAVTDCVVKAAGYLDAGSAQAR</sequence>
<proteinExistence type="predicted"/>
<dbReference type="SUPFAM" id="SSF101386">
    <property type="entry name" value="all-alpha NTP pyrophosphatases"/>
    <property type="match status" value="1"/>
</dbReference>
<evidence type="ECO:0008006" key="3">
    <source>
        <dbReference type="Google" id="ProtNLM"/>
    </source>
</evidence>
<dbReference type="CDD" id="cd11533">
    <property type="entry name" value="NTP-PPase_Af0060_like"/>
    <property type="match status" value="1"/>
</dbReference>
<keyword evidence="2" id="KW-1185">Reference proteome</keyword>
<protein>
    <recommendedName>
        <fullName evidence="3">NTP pyrophosphohydrolase MazG putative catalytic core domain-containing protein</fullName>
    </recommendedName>
</protein>
<dbReference type="Proteomes" id="UP000676967">
    <property type="component" value="Chromosome"/>
</dbReference>